<dbReference type="EMBL" id="CM044708">
    <property type="protein sequence ID" value="KAI5651069.1"/>
    <property type="molecule type" value="Genomic_DNA"/>
</dbReference>
<gene>
    <name evidence="1" type="ORF">M9H77_37074</name>
</gene>
<keyword evidence="2" id="KW-1185">Reference proteome</keyword>
<evidence type="ECO:0000313" key="2">
    <source>
        <dbReference type="Proteomes" id="UP001060085"/>
    </source>
</evidence>
<name>A0ACB9ZUN1_CATRO</name>
<reference evidence="2" key="1">
    <citation type="journal article" date="2023" name="Nat. Plants">
        <title>Single-cell RNA sequencing provides a high-resolution roadmap for understanding the multicellular compartmentation of specialized metabolism.</title>
        <authorList>
            <person name="Sun S."/>
            <person name="Shen X."/>
            <person name="Li Y."/>
            <person name="Li Y."/>
            <person name="Wang S."/>
            <person name="Li R."/>
            <person name="Zhang H."/>
            <person name="Shen G."/>
            <person name="Guo B."/>
            <person name="Wei J."/>
            <person name="Xu J."/>
            <person name="St-Pierre B."/>
            <person name="Chen S."/>
            <person name="Sun C."/>
        </authorList>
    </citation>
    <scope>NUCLEOTIDE SEQUENCE [LARGE SCALE GENOMIC DNA]</scope>
</reference>
<accession>A0ACB9ZUN1</accession>
<comment type="caution">
    <text evidence="1">The sequence shown here is derived from an EMBL/GenBank/DDBJ whole genome shotgun (WGS) entry which is preliminary data.</text>
</comment>
<proteinExistence type="predicted"/>
<organism evidence="1 2">
    <name type="scientific">Catharanthus roseus</name>
    <name type="common">Madagascar periwinkle</name>
    <name type="synonym">Vinca rosea</name>
    <dbReference type="NCBI Taxonomy" id="4058"/>
    <lineage>
        <taxon>Eukaryota</taxon>
        <taxon>Viridiplantae</taxon>
        <taxon>Streptophyta</taxon>
        <taxon>Embryophyta</taxon>
        <taxon>Tracheophyta</taxon>
        <taxon>Spermatophyta</taxon>
        <taxon>Magnoliopsida</taxon>
        <taxon>eudicotyledons</taxon>
        <taxon>Gunneridae</taxon>
        <taxon>Pentapetalae</taxon>
        <taxon>asterids</taxon>
        <taxon>lamiids</taxon>
        <taxon>Gentianales</taxon>
        <taxon>Apocynaceae</taxon>
        <taxon>Rauvolfioideae</taxon>
        <taxon>Vinceae</taxon>
        <taxon>Catharanthinae</taxon>
        <taxon>Catharanthus</taxon>
    </lineage>
</organism>
<protein>
    <submittedName>
        <fullName evidence="1">Uncharacterized protein</fullName>
    </submittedName>
</protein>
<evidence type="ECO:0000313" key="1">
    <source>
        <dbReference type="EMBL" id="KAI5651069.1"/>
    </source>
</evidence>
<sequence>MDEDKEKPVPAPKKLNSFAITNDNDDPNNSHDTTDDKDNLPPPESTTTAADEGDENHDKNDVDQTPEEGDRDQIKEEGEEEKSDEISVLKVEEPSPLPPDLGKVSEEIDQYMSTMFDDESVHSDVHVPIFVEQFAVLVEAKIEDYDGESPVKWTDLKDEEAECFLEALTRISKLSISLNKFSSDFKFAYSINRIGGVLQRGMSYLEEEFKLLLEDHRILDPETESKPPPPNSVSEQEGEGEECSVPESDPQEEDKIKEYPEEILSNLKKLAKCMILGGHETECRRVYFMTRRTAMEESLLKMGFEKHSIDDVQKMHWESLEREIMTWIKVFKQCMDVQFPAERKLCDAVFSDKPSISATLSSHLCRGAIIQLLNVPEAVAMTKRAAEKLFKFLDVYETLRDAIPAMDKLFVPRTVVEIKSETTLIKSRFGEAMVIIFCELENSIKADSAKTPVPGGAVHPLTRYTMNYLKYACEYKDTLEQVFREHKKIERADSGIGSDFDYNSSQVQDQNVAETESPFQVQLTKVMDLLDANLEAKSKLYKDQSLNSIFMMNNGRYILKKVRGSPEINSLMGDPWCRKRSSELRTYHKNYQRETWGRLVQCLMNHDGLTVNGKVVKPVLKERFKNFNAIFDEIHKTQSSWVVADDQLQSELRVSISNMVIPAYRAFLARYGQTLTPGRQTEKYVKYQPEDIETYIDDLFDGNAAASAGRRKS</sequence>
<dbReference type="Proteomes" id="UP001060085">
    <property type="component" value="Linkage Group LG08"/>
</dbReference>